<evidence type="ECO:0000256" key="1">
    <source>
        <dbReference type="SAM" id="MobiDB-lite"/>
    </source>
</evidence>
<keyword evidence="2" id="KW-0472">Membrane</keyword>
<feature type="transmembrane region" description="Helical" evidence="2">
    <location>
        <begin position="27"/>
        <end position="51"/>
    </location>
</feature>
<feature type="compositionally biased region" description="Low complexity" evidence="1">
    <location>
        <begin position="304"/>
        <end position="317"/>
    </location>
</feature>
<dbReference type="AlphaFoldDB" id="A0AAV9HCW1"/>
<feature type="non-terminal residue" evidence="3">
    <location>
        <position position="632"/>
    </location>
</feature>
<reference evidence="3" key="2">
    <citation type="submission" date="2023-06" db="EMBL/GenBank/DDBJ databases">
        <authorList>
            <consortium name="Lawrence Berkeley National Laboratory"/>
            <person name="Mondo S.J."/>
            <person name="Hensen N."/>
            <person name="Bonometti L."/>
            <person name="Westerberg I."/>
            <person name="Brannstrom I.O."/>
            <person name="Guillou S."/>
            <person name="Cros-Aarteil S."/>
            <person name="Calhoun S."/>
            <person name="Haridas S."/>
            <person name="Kuo A."/>
            <person name="Pangilinan J."/>
            <person name="Riley R."/>
            <person name="Labutti K."/>
            <person name="Andreopoulos B."/>
            <person name="Lipzen A."/>
            <person name="Chen C."/>
            <person name="Yanf M."/>
            <person name="Daum C."/>
            <person name="Ng V."/>
            <person name="Clum A."/>
            <person name="Steindorff A."/>
            <person name="Ohm R."/>
            <person name="Martin F."/>
            <person name="Silar P."/>
            <person name="Natvig D."/>
            <person name="Lalanne C."/>
            <person name="Gautier V."/>
            <person name="Ament-Velasquez S.L."/>
            <person name="Kruys A."/>
            <person name="Hutchinson M.I."/>
            <person name="Powell A.J."/>
            <person name="Barry K."/>
            <person name="Miller A.N."/>
            <person name="Grigoriev I.V."/>
            <person name="Debuchy R."/>
            <person name="Gladieux P."/>
            <person name="Thoren M.H."/>
            <person name="Johannesson H."/>
        </authorList>
    </citation>
    <scope>NUCLEOTIDE SEQUENCE</scope>
    <source>
        <strain evidence="3">PSN324</strain>
    </source>
</reference>
<dbReference type="PANTHER" id="PTHR35043:SF7">
    <property type="entry name" value="TRANSCRIPTION FACTOR DOMAIN-CONTAINING PROTEIN"/>
    <property type="match status" value="1"/>
</dbReference>
<comment type="caution">
    <text evidence="3">The sequence shown here is derived from an EMBL/GenBank/DDBJ whole genome shotgun (WGS) entry which is preliminary data.</text>
</comment>
<reference evidence="3" key="1">
    <citation type="journal article" date="2023" name="Mol. Phylogenet. Evol.">
        <title>Genome-scale phylogeny and comparative genomics of the fungal order Sordariales.</title>
        <authorList>
            <person name="Hensen N."/>
            <person name="Bonometti L."/>
            <person name="Westerberg I."/>
            <person name="Brannstrom I.O."/>
            <person name="Guillou S."/>
            <person name="Cros-Aarteil S."/>
            <person name="Calhoun S."/>
            <person name="Haridas S."/>
            <person name="Kuo A."/>
            <person name="Mondo S."/>
            <person name="Pangilinan J."/>
            <person name="Riley R."/>
            <person name="LaButti K."/>
            <person name="Andreopoulos B."/>
            <person name="Lipzen A."/>
            <person name="Chen C."/>
            <person name="Yan M."/>
            <person name="Daum C."/>
            <person name="Ng V."/>
            <person name="Clum A."/>
            <person name="Steindorff A."/>
            <person name="Ohm R.A."/>
            <person name="Martin F."/>
            <person name="Silar P."/>
            <person name="Natvig D.O."/>
            <person name="Lalanne C."/>
            <person name="Gautier V."/>
            <person name="Ament-Velasquez S.L."/>
            <person name="Kruys A."/>
            <person name="Hutchinson M.I."/>
            <person name="Powell A.J."/>
            <person name="Barry K."/>
            <person name="Miller A.N."/>
            <person name="Grigoriev I.V."/>
            <person name="Debuchy R."/>
            <person name="Gladieux P."/>
            <person name="Hiltunen Thoren M."/>
            <person name="Johannesson H."/>
        </authorList>
    </citation>
    <scope>NUCLEOTIDE SEQUENCE</scope>
    <source>
        <strain evidence="3">PSN324</strain>
    </source>
</reference>
<feature type="transmembrane region" description="Helical" evidence="2">
    <location>
        <begin position="220"/>
        <end position="240"/>
    </location>
</feature>
<sequence>MMKDVFGAPYSDETISWKDEQTARGTFSILTTCVITLALCIGASLCVSLPSKTISRSESRRIEYRIKWLALSIFTPEYLVFVALSQHQRARKLCAQAKSVFKTSNDAEQQQNPVREHPWTMAHSYWAMSGGIAADLSGSEAILPGREDRPVFTANGVSLILRLAPELLPDLSKRELLSRKPIKSGHQILPAVVGIFALVQAVWFLVACIGRIAYKLPLSQLEVITFAHVVCTLIIFALTWDMPFGTFERTHYITDDRIRPLVAYSWMSSEVSARPTPTARSDDERLSVGKHPEISAIRFGTEQSPIPASSSPLPASPRHLEPDQASAHSDAATLTNDSPPPPLATTQNVPTTARASPPPRAATVRVTTTEPLPGTGMYADAASPRWHVICETTTEEYNSEGTQYNTTRTSWDDPAEFVLQPADVARWRLTWKAFTDYKLPTLRRLSLDLITTSSGMASKTADPASSMPGDSTASSQQDFMAGIFTSALYGVWLALGGWNSTFPEGTRELLLWRIASLIVAGTAGFVLVMTAACLALGLLIKCSVRNRLFAGSSGKYTAKAVTAYKVAMASRWVRWPGKALYGLAIGTTSLALTFIYWPCRVYLVWEGFRTLGCLPPEAYEGVAWVGYLPHVS</sequence>
<protein>
    <submittedName>
        <fullName evidence="3">Uncharacterized protein</fullName>
    </submittedName>
</protein>
<accession>A0AAV9HCW1</accession>
<feature type="transmembrane region" description="Helical" evidence="2">
    <location>
        <begin position="579"/>
        <end position="597"/>
    </location>
</feature>
<dbReference type="PANTHER" id="PTHR35043">
    <property type="entry name" value="TRANSCRIPTION FACTOR DOMAIN-CONTAINING PROTEIN"/>
    <property type="match status" value="1"/>
</dbReference>
<keyword evidence="2" id="KW-0812">Transmembrane</keyword>
<keyword evidence="2" id="KW-1133">Transmembrane helix</keyword>
<feature type="transmembrane region" description="Helical" evidence="2">
    <location>
        <begin position="188"/>
        <end position="214"/>
    </location>
</feature>
<feature type="transmembrane region" description="Helical" evidence="2">
    <location>
        <begin position="510"/>
        <end position="540"/>
    </location>
</feature>
<proteinExistence type="predicted"/>
<organism evidence="3 4">
    <name type="scientific">Cladorrhinum samala</name>
    <dbReference type="NCBI Taxonomy" id="585594"/>
    <lineage>
        <taxon>Eukaryota</taxon>
        <taxon>Fungi</taxon>
        <taxon>Dikarya</taxon>
        <taxon>Ascomycota</taxon>
        <taxon>Pezizomycotina</taxon>
        <taxon>Sordariomycetes</taxon>
        <taxon>Sordariomycetidae</taxon>
        <taxon>Sordariales</taxon>
        <taxon>Podosporaceae</taxon>
        <taxon>Cladorrhinum</taxon>
    </lineage>
</organism>
<dbReference type="Proteomes" id="UP001321749">
    <property type="component" value="Unassembled WGS sequence"/>
</dbReference>
<keyword evidence="4" id="KW-1185">Reference proteome</keyword>
<feature type="region of interest" description="Disordered" evidence="1">
    <location>
        <begin position="297"/>
        <end position="379"/>
    </location>
</feature>
<feature type="transmembrane region" description="Helical" evidence="2">
    <location>
        <begin position="479"/>
        <end position="498"/>
    </location>
</feature>
<evidence type="ECO:0000313" key="4">
    <source>
        <dbReference type="Proteomes" id="UP001321749"/>
    </source>
</evidence>
<gene>
    <name evidence="3" type="ORF">QBC42DRAFT_213875</name>
</gene>
<name>A0AAV9HCW1_9PEZI</name>
<evidence type="ECO:0000256" key="2">
    <source>
        <dbReference type="SAM" id="Phobius"/>
    </source>
</evidence>
<evidence type="ECO:0000313" key="3">
    <source>
        <dbReference type="EMBL" id="KAK4456921.1"/>
    </source>
</evidence>
<dbReference type="EMBL" id="MU865151">
    <property type="protein sequence ID" value="KAK4456921.1"/>
    <property type="molecule type" value="Genomic_DNA"/>
</dbReference>
<feature type="compositionally biased region" description="Low complexity" evidence="1">
    <location>
        <begin position="349"/>
        <end position="366"/>
    </location>
</feature>